<dbReference type="AlphaFoldDB" id="A0AA35ZTU6"/>
<organism evidence="1 2">
    <name type="scientific">Lactuca saligna</name>
    <name type="common">Willowleaf lettuce</name>
    <dbReference type="NCBI Taxonomy" id="75948"/>
    <lineage>
        <taxon>Eukaryota</taxon>
        <taxon>Viridiplantae</taxon>
        <taxon>Streptophyta</taxon>
        <taxon>Embryophyta</taxon>
        <taxon>Tracheophyta</taxon>
        <taxon>Spermatophyta</taxon>
        <taxon>Magnoliopsida</taxon>
        <taxon>eudicotyledons</taxon>
        <taxon>Gunneridae</taxon>
        <taxon>Pentapetalae</taxon>
        <taxon>asterids</taxon>
        <taxon>campanulids</taxon>
        <taxon>Asterales</taxon>
        <taxon>Asteraceae</taxon>
        <taxon>Cichorioideae</taxon>
        <taxon>Cichorieae</taxon>
        <taxon>Lactucinae</taxon>
        <taxon>Lactuca</taxon>
    </lineage>
</organism>
<dbReference type="EMBL" id="OX465084">
    <property type="protein sequence ID" value="CAI9298111.1"/>
    <property type="molecule type" value="Genomic_DNA"/>
</dbReference>
<dbReference type="Proteomes" id="UP001177003">
    <property type="component" value="Chromosome 8"/>
</dbReference>
<reference evidence="1" key="1">
    <citation type="submission" date="2023-04" db="EMBL/GenBank/DDBJ databases">
        <authorList>
            <person name="Vijverberg K."/>
            <person name="Xiong W."/>
            <person name="Schranz E."/>
        </authorList>
    </citation>
    <scope>NUCLEOTIDE SEQUENCE</scope>
</reference>
<evidence type="ECO:0000313" key="1">
    <source>
        <dbReference type="EMBL" id="CAI9298111.1"/>
    </source>
</evidence>
<evidence type="ECO:0000313" key="2">
    <source>
        <dbReference type="Proteomes" id="UP001177003"/>
    </source>
</evidence>
<protein>
    <submittedName>
        <fullName evidence="1">Uncharacterized protein</fullName>
    </submittedName>
</protein>
<proteinExistence type="predicted"/>
<sequence length="144" mass="16713">MLSGSEQFYGRCYCCRYKSDIRITIFPFPPINIITLFANPITRSQLFSFMILTPSADLPSSTTRQSFCSFLLNSIHPSSDTLHFEISDNMLFCFDHLGFVVSHLSFNLLPVSIYEDKQKKLLESEKLVSQLTRHFIPANEYWRI</sequence>
<name>A0AA35ZTU6_LACSI</name>
<gene>
    <name evidence="1" type="ORF">LSALG_LOCUS36889</name>
</gene>
<keyword evidence="2" id="KW-1185">Reference proteome</keyword>
<accession>A0AA35ZTU6</accession>